<accession>A0A0F9K3I2</accession>
<organism evidence="2">
    <name type="scientific">marine sediment metagenome</name>
    <dbReference type="NCBI Taxonomy" id="412755"/>
    <lineage>
        <taxon>unclassified sequences</taxon>
        <taxon>metagenomes</taxon>
        <taxon>ecological metagenomes</taxon>
    </lineage>
</organism>
<reference evidence="2" key="1">
    <citation type="journal article" date="2015" name="Nature">
        <title>Complex archaea that bridge the gap between prokaryotes and eukaryotes.</title>
        <authorList>
            <person name="Spang A."/>
            <person name="Saw J.H."/>
            <person name="Jorgensen S.L."/>
            <person name="Zaremba-Niedzwiedzka K."/>
            <person name="Martijn J."/>
            <person name="Lind A.E."/>
            <person name="van Eijk R."/>
            <person name="Schleper C."/>
            <person name="Guy L."/>
            <person name="Ettema T.J."/>
        </authorList>
    </citation>
    <scope>NUCLEOTIDE SEQUENCE</scope>
</reference>
<dbReference type="AlphaFoldDB" id="A0A0F9K3I2"/>
<feature type="domain" description="Ryanodine receptor Ryr" evidence="1">
    <location>
        <begin position="60"/>
        <end position="105"/>
    </location>
</feature>
<name>A0A0F9K3I2_9ZZZZ</name>
<evidence type="ECO:0000313" key="2">
    <source>
        <dbReference type="EMBL" id="KKM76518.1"/>
    </source>
</evidence>
<dbReference type="Gene3D" id="6.20.350.10">
    <property type="match status" value="1"/>
</dbReference>
<dbReference type="Pfam" id="PF02026">
    <property type="entry name" value="RyR"/>
    <property type="match status" value="1"/>
</dbReference>
<protein>
    <recommendedName>
        <fullName evidence="1">Ryanodine receptor Ryr domain-containing protein</fullName>
    </recommendedName>
</protein>
<evidence type="ECO:0000259" key="1">
    <source>
        <dbReference type="Pfam" id="PF02026"/>
    </source>
</evidence>
<dbReference type="EMBL" id="LAZR01008797">
    <property type="protein sequence ID" value="KKM76518.1"/>
    <property type="molecule type" value="Genomic_DNA"/>
</dbReference>
<comment type="caution">
    <text evidence="2">The sequence shown here is derived from an EMBL/GenBank/DDBJ whole genome shotgun (WGS) entry which is preliminary data.</text>
</comment>
<sequence>MTDLIERQSVFVYEGARLAAIAANAPIIPARWELREAAFQAQFYEVIERQCGPQRSTSPEELHGSWVQAYLALGWVFGEDYNQTLKLHPDMVPYAELGQLERDKDAVFVALCEIARQWVYDLAKGT</sequence>
<dbReference type="InterPro" id="IPR003032">
    <property type="entry name" value="Ryanodine_rcpt"/>
</dbReference>
<gene>
    <name evidence="2" type="ORF">LCGC14_1379340</name>
</gene>
<proteinExistence type="predicted"/>